<evidence type="ECO:0000313" key="3">
    <source>
        <dbReference type="EMBL" id="CAB5034650.1"/>
    </source>
</evidence>
<proteinExistence type="predicted"/>
<dbReference type="EMBL" id="CAEZZS010000005">
    <property type="protein sequence ID" value="CAB4768708.1"/>
    <property type="molecule type" value="Genomic_DNA"/>
</dbReference>
<sequence length="228" mass="26447">MITLSPLKSFHIGIYKKWKFLINNRLLPFFHIKVARKFVELQNRNVLISLNPSSSLGPKGTVIEVPKDEMMYEEFRHRGEWKKDVSNFLSSCIRDLKRELGNTSLSVRVVPSDQITEIRTQMLNSEKFSNKYLATNDHFVIKSDLQEFDAKVLARLNKRIWERTYAASVGIGALNEIERQDITNLIGNSKYLNKISWSSSFTNIVNLEGVQEFWLSRTNTNGNVYLKK</sequence>
<evidence type="ECO:0000313" key="2">
    <source>
        <dbReference type="EMBL" id="CAB4857927.1"/>
    </source>
</evidence>
<evidence type="ECO:0000313" key="1">
    <source>
        <dbReference type="EMBL" id="CAB4768708.1"/>
    </source>
</evidence>
<dbReference type="EMBL" id="CAFBLI010000012">
    <property type="protein sequence ID" value="CAB4857927.1"/>
    <property type="molecule type" value="Genomic_DNA"/>
</dbReference>
<reference evidence="1" key="1">
    <citation type="submission" date="2020-05" db="EMBL/GenBank/DDBJ databases">
        <authorList>
            <person name="Chiriac C."/>
            <person name="Salcher M."/>
            <person name="Ghai R."/>
            <person name="Kavagutti S V."/>
        </authorList>
    </citation>
    <scope>NUCLEOTIDE SEQUENCE</scope>
</reference>
<protein>
    <submittedName>
        <fullName evidence="1">Unannotated protein</fullName>
    </submittedName>
</protein>
<dbReference type="AlphaFoldDB" id="A0A6J6VCQ3"/>
<gene>
    <name evidence="1" type="ORF">UFOPK2922_00206</name>
    <name evidence="2" type="ORF">UFOPK3306_00268</name>
    <name evidence="3" type="ORF">UFOPK4209_00195</name>
</gene>
<dbReference type="EMBL" id="CAFBPY010000017">
    <property type="protein sequence ID" value="CAB5034650.1"/>
    <property type="molecule type" value="Genomic_DNA"/>
</dbReference>
<name>A0A6J6VCQ3_9ZZZZ</name>
<accession>A0A6J6VCQ3</accession>
<organism evidence="1">
    <name type="scientific">freshwater metagenome</name>
    <dbReference type="NCBI Taxonomy" id="449393"/>
    <lineage>
        <taxon>unclassified sequences</taxon>
        <taxon>metagenomes</taxon>
        <taxon>ecological metagenomes</taxon>
    </lineage>
</organism>